<evidence type="ECO:0008006" key="3">
    <source>
        <dbReference type="Google" id="ProtNLM"/>
    </source>
</evidence>
<protein>
    <recommendedName>
        <fullName evidence="3">Phage antitermination protein Q</fullName>
    </recommendedName>
</protein>
<evidence type="ECO:0000313" key="1">
    <source>
        <dbReference type="EMBL" id="VVE29518.1"/>
    </source>
</evidence>
<dbReference type="AlphaFoldDB" id="A0A5E4WZS6"/>
<dbReference type="EMBL" id="CABPSH010000010">
    <property type="protein sequence ID" value="VVE29518.1"/>
    <property type="molecule type" value="Genomic_DNA"/>
</dbReference>
<reference evidence="1 2" key="1">
    <citation type="submission" date="2019-08" db="EMBL/GenBank/DDBJ databases">
        <authorList>
            <person name="Peeters C."/>
        </authorList>
    </citation>
    <scope>NUCLEOTIDE SEQUENCE [LARGE SCALE GENOMIC DNA]</scope>
    <source>
        <strain evidence="1 2">LMG 31012</strain>
    </source>
</reference>
<dbReference type="OrthoDB" id="9133916at2"/>
<name>A0A5E4WZS6_9BURK</name>
<proteinExistence type="predicted"/>
<sequence>MSVPKWVESEIRNWVRWCQAGTLPHPMPPDHCQSIECRYVGAEAFCEQEDRLEPIFEERAQVVQRVYDAMPYIERKVMQAEYLSPWRYDRIHKGVAGAARKIGVSVSGYESVLEIGRKKVRRAFS</sequence>
<organism evidence="1 2">
    <name type="scientific">Pandoraea eparura</name>
    <dbReference type="NCBI Taxonomy" id="2508291"/>
    <lineage>
        <taxon>Bacteria</taxon>
        <taxon>Pseudomonadati</taxon>
        <taxon>Pseudomonadota</taxon>
        <taxon>Betaproteobacteria</taxon>
        <taxon>Burkholderiales</taxon>
        <taxon>Burkholderiaceae</taxon>
        <taxon>Pandoraea</taxon>
    </lineage>
</organism>
<dbReference type="Proteomes" id="UP000400981">
    <property type="component" value="Unassembled WGS sequence"/>
</dbReference>
<dbReference type="RefSeq" id="WP_150590671.1">
    <property type="nucleotide sequence ID" value="NZ_CABPSH010000010.1"/>
</dbReference>
<evidence type="ECO:0000313" key="2">
    <source>
        <dbReference type="Proteomes" id="UP000400981"/>
    </source>
</evidence>
<keyword evidence="2" id="KW-1185">Reference proteome</keyword>
<accession>A0A5E4WZS6</accession>
<gene>
    <name evidence="1" type="ORF">PEP31012_03594</name>
</gene>